<dbReference type="OMA" id="KENTQPW"/>
<feature type="region of interest" description="Disordered" evidence="1">
    <location>
        <begin position="1"/>
        <end position="49"/>
    </location>
</feature>
<protein>
    <recommendedName>
        <fullName evidence="2">SCAN box domain-containing protein</fullName>
    </recommendedName>
</protein>
<evidence type="ECO:0000313" key="4">
    <source>
        <dbReference type="Proteomes" id="UP001108240"/>
    </source>
</evidence>
<dbReference type="PANTHER" id="PTHR46888:SF1">
    <property type="entry name" value="RIBONUCLEASE H"/>
    <property type="match status" value="1"/>
</dbReference>
<evidence type="ECO:0000256" key="1">
    <source>
        <dbReference type="SAM" id="MobiDB-lite"/>
    </source>
</evidence>
<dbReference type="PANTHER" id="PTHR46888">
    <property type="entry name" value="ZINC KNUCKLE DOMAINCONTAINING PROTEIN-RELATED"/>
    <property type="match status" value="1"/>
</dbReference>
<keyword evidence="4" id="KW-1185">Reference proteome</keyword>
<reference evidence="3" key="2">
    <citation type="submission" date="2025-09" db="UniProtKB">
        <authorList>
            <consortium name="Ensembl"/>
        </authorList>
    </citation>
    <scope>IDENTIFICATION</scope>
</reference>
<dbReference type="GeneTree" id="ENSGT01120000272011"/>
<dbReference type="InterPro" id="IPR003309">
    <property type="entry name" value="SCAN_dom"/>
</dbReference>
<dbReference type="InterPro" id="IPR038269">
    <property type="entry name" value="SCAN_sf"/>
</dbReference>
<dbReference type="AlphaFoldDB" id="A0A9J7ZPS2"/>
<dbReference type="Pfam" id="PF02023">
    <property type="entry name" value="SCAN"/>
    <property type="match status" value="1"/>
</dbReference>
<accession>A0A9J7ZPS2</accession>
<sequence>MATRGRGQPKGDPTKVPETPKVPSTVQDAENTTAAVQPDASRPPSTALEERTDSLEATLRSFMHSQQKDYVKVKQAILRKMEINAETYRLGFRSMSIREGETARELQSRLKDLYEKWLNPKQKSKEEIGEQIILEQFLRMLNPELRVWVKEHNPQTSKEAA</sequence>
<dbReference type="Ensembl" id="ENSCCRT00000147839.1">
    <property type="protein sequence ID" value="ENSCCRP00000133403.1"/>
    <property type="gene ID" value="ENSCCRG00000065890.1"/>
</dbReference>
<feature type="domain" description="SCAN box" evidence="2">
    <location>
        <begin position="89"/>
        <end position="161"/>
    </location>
</feature>
<proteinExistence type="predicted"/>
<dbReference type="SUPFAM" id="SSF47353">
    <property type="entry name" value="Retrovirus capsid dimerization domain-like"/>
    <property type="match status" value="1"/>
</dbReference>
<name>A0A9J7ZPS2_CYPCA</name>
<feature type="compositionally biased region" description="Polar residues" evidence="1">
    <location>
        <begin position="22"/>
        <end position="35"/>
    </location>
</feature>
<evidence type="ECO:0000259" key="2">
    <source>
        <dbReference type="PROSITE" id="PS50804"/>
    </source>
</evidence>
<dbReference type="PROSITE" id="PS50804">
    <property type="entry name" value="SCAN_BOX"/>
    <property type="match status" value="1"/>
</dbReference>
<dbReference type="SMART" id="SM00431">
    <property type="entry name" value="SCAN"/>
    <property type="match status" value="1"/>
</dbReference>
<organism evidence="3 4">
    <name type="scientific">Cyprinus carpio carpio</name>
    <dbReference type="NCBI Taxonomy" id="630221"/>
    <lineage>
        <taxon>Eukaryota</taxon>
        <taxon>Metazoa</taxon>
        <taxon>Chordata</taxon>
        <taxon>Craniata</taxon>
        <taxon>Vertebrata</taxon>
        <taxon>Euteleostomi</taxon>
        <taxon>Actinopterygii</taxon>
        <taxon>Neopterygii</taxon>
        <taxon>Teleostei</taxon>
        <taxon>Ostariophysi</taxon>
        <taxon>Cypriniformes</taxon>
        <taxon>Cyprinidae</taxon>
        <taxon>Cyprininae</taxon>
        <taxon>Cyprinus</taxon>
    </lineage>
</organism>
<reference evidence="3" key="1">
    <citation type="submission" date="2025-08" db="UniProtKB">
        <authorList>
            <consortium name="Ensembl"/>
        </authorList>
    </citation>
    <scope>IDENTIFICATION</scope>
</reference>
<dbReference type="Proteomes" id="UP001108240">
    <property type="component" value="Unplaced"/>
</dbReference>
<dbReference type="Gene3D" id="1.10.4020.10">
    <property type="entry name" value="DNA breaking-rejoining enzymes"/>
    <property type="match status" value="1"/>
</dbReference>
<evidence type="ECO:0000313" key="3">
    <source>
        <dbReference type="Ensembl" id="ENSCCRP00000133403.1"/>
    </source>
</evidence>